<organism evidence="1 2">
    <name type="scientific">Smallanthus sonchifolius</name>
    <dbReference type="NCBI Taxonomy" id="185202"/>
    <lineage>
        <taxon>Eukaryota</taxon>
        <taxon>Viridiplantae</taxon>
        <taxon>Streptophyta</taxon>
        <taxon>Embryophyta</taxon>
        <taxon>Tracheophyta</taxon>
        <taxon>Spermatophyta</taxon>
        <taxon>Magnoliopsida</taxon>
        <taxon>eudicotyledons</taxon>
        <taxon>Gunneridae</taxon>
        <taxon>Pentapetalae</taxon>
        <taxon>asterids</taxon>
        <taxon>campanulids</taxon>
        <taxon>Asterales</taxon>
        <taxon>Asteraceae</taxon>
        <taxon>Asteroideae</taxon>
        <taxon>Heliantheae alliance</taxon>
        <taxon>Millerieae</taxon>
        <taxon>Smallanthus</taxon>
    </lineage>
</organism>
<keyword evidence="2" id="KW-1185">Reference proteome</keyword>
<evidence type="ECO:0000313" key="2">
    <source>
        <dbReference type="Proteomes" id="UP001056120"/>
    </source>
</evidence>
<gene>
    <name evidence="1" type="ORF">L1987_78784</name>
</gene>
<reference evidence="2" key="1">
    <citation type="journal article" date="2022" name="Mol. Ecol. Resour.">
        <title>The genomes of chicory, endive, great burdock and yacon provide insights into Asteraceae palaeo-polyploidization history and plant inulin production.</title>
        <authorList>
            <person name="Fan W."/>
            <person name="Wang S."/>
            <person name="Wang H."/>
            <person name="Wang A."/>
            <person name="Jiang F."/>
            <person name="Liu H."/>
            <person name="Zhao H."/>
            <person name="Xu D."/>
            <person name="Zhang Y."/>
        </authorList>
    </citation>
    <scope>NUCLEOTIDE SEQUENCE [LARGE SCALE GENOMIC DNA]</scope>
    <source>
        <strain evidence="2">cv. Yunnan</strain>
    </source>
</reference>
<name>A0ACB8ZEN8_9ASTR</name>
<reference evidence="1 2" key="2">
    <citation type="journal article" date="2022" name="Mol. Ecol. Resour.">
        <title>The genomes of chicory, endive, great burdock and yacon provide insights into Asteraceae paleo-polyploidization history and plant inulin production.</title>
        <authorList>
            <person name="Fan W."/>
            <person name="Wang S."/>
            <person name="Wang H."/>
            <person name="Wang A."/>
            <person name="Jiang F."/>
            <person name="Liu H."/>
            <person name="Zhao H."/>
            <person name="Xu D."/>
            <person name="Zhang Y."/>
        </authorList>
    </citation>
    <scope>NUCLEOTIDE SEQUENCE [LARGE SCALE GENOMIC DNA]</scope>
    <source>
        <strain evidence="2">cv. Yunnan</strain>
        <tissue evidence="1">Leaves</tissue>
    </source>
</reference>
<dbReference type="EMBL" id="CM042043">
    <property type="protein sequence ID" value="KAI3695784.1"/>
    <property type="molecule type" value="Genomic_DNA"/>
</dbReference>
<accession>A0ACB8ZEN8</accession>
<protein>
    <submittedName>
        <fullName evidence="1">Uncharacterized protein</fullName>
    </submittedName>
</protein>
<proteinExistence type="predicted"/>
<evidence type="ECO:0000313" key="1">
    <source>
        <dbReference type="EMBL" id="KAI3695784.1"/>
    </source>
</evidence>
<comment type="caution">
    <text evidence="1">The sequence shown here is derived from an EMBL/GenBank/DDBJ whole genome shotgun (WGS) entry which is preliminary data.</text>
</comment>
<sequence length="166" mass="18583">MDGREQRDFPDELGALGTLGLLVGIAFRFTNLVLVVIMSENLKKPSMRMKPEDQKSKMGKIKSSRYAKNSSPSFAGSPSYSAFLKPEQELHERTHDFRERLKQLRENQFHGLEDKDAPGCHTPVGGGLFAGADACPQTGASETYRENDCKNRDGYFEGFERFTDGI</sequence>
<dbReference type="Proteomes" id="UP001056120">
    <property type="component" value="Linkage Group LG26"/>
</dbReference>